<dbReference type="EMBL" id="CP013015">
    <property type="protein sequence ID" value="AMM40880.1"/>
    <property type="molecule type" value="Genomic_DNA"/>
</dbReference>
<organism evidence="1 2">
    <name type="scientific">Desulfofervidus auxilii</name>
    <dbReference type="NCBI Taxonomy" id="1621989"/>
    <lineage>
        <taxon>Bacteria</taxon>
        <taxon>Pseudomonadati</taxon>
        <taxon>Thermodesulfobacteriota</taxon>
        <taxon>Candidatus Desulfofervidia</taxon>
        <taxon>Candidatus Desulfofervidales</taxon>
        <taxon>Candidatus Desulfofervidaceae</taxon>
        <taxon>Candidatus Desulfofervidus</taxon>
    </lineage>
</organism>
<reference evidence="1 2" key="1">
    <citation type="submission" date="2015-10" db="EMBL/GenBank/DDBJ databases">
        <title>Candidatus Desulfofervidus auxilii, a hydrogenotrophic sulfate-reducing bacterium involved in the thermophilic anaerobic oxidation of methane.</title>
        <authorList>
            <person name="Krukenberg V."/>
            <person name="Richter M."/>
            <person name="Wegener G."/>
        </authorList>
    </citation>
    <scope>NUCLEOTIDE SEQUENCE [LARGE SCALE GENOMIC DNA]</scope>
    <source>
        <strain evidence="1 2">HS1</strain>
    </source>
</reference>
<keyword evidence="2" id="KW-1185">Reference proteome</keyword>
<sequence length="175" mass="20508">MGKVEFESNRVRLFRGVKWEYAQKIVFLCEKAKEEGKNEFRIQTDTLAAYSTVSGYKNGGVIYEVEVPIKNILIWSETVALSGYEKDLHSPEEEWIVVNTHPKGELIIRVNDVKTNGYEAECLREDIKNNFPLWKKRYENHYISLESARIYPFKHGPIVSQCVRIERLLKKLRLL</sequence>
<evidence type="ECO:0000313" key="2">
    <source>
        <dbReference type="Proteomes" id="UP000070560"/>
    </source>
</evidence>
<protein>
    <submittedName>
        <fullName evidence="1">Uncharacterized protein</fullName>
    </submittedName>
</protein>
<dbReference type="RefSeq" id="WP_066062028.1">
    <property type="nucleotide sequence ID" value="NZ_CP013015.1"/>
</dbReference>
<evidence type="ECO:0000313" key="1">
    <source>
        <dbReference type="EMBL" id="AMM40880.1"/>
    </source>
</evidence>
<accession>A0A7U4QK91</accession>
<name>A0A7U4QK91_DESA2</name>
<proteinExistence type="predicted"/>
<dbReference type="AlphaFoldDB" id="A0A7U4QK91"/>
<dbReference type="KEGG" id="daw:HS1_001076"/>
<dbReference type="Proteomes" id="UP000070560">
    <property type="component" value="Chromosome"/>
</dbReference>
<gene>
    <name evidence="1" type="ORF">HS1_001076</name>
</gene>